<accession>A0A6G4U6A6</accession>
<proteinExistence type="predicted"/>
<keyword evidence="2" id="KW-1185">Reference proteome</keyword>
<sequence>MAAVVVAAGAAVGVPMVGDMRAEERCDKILDRFAKKAAAARRYSDHLVAEFYRVPAECTGRAAERGMLGPKGTWKPADAR</sequence>
<dbReference type="EMBL" id="JAAKZV010000153">
    <property type="protein sequence ID" value="NGN67633.1"/>
    <property type="molecule type" value="Genomic_DNA"/>
</dbReference>
<name>A0A6G4U6A6_9ACTN</name>
<organism evidence="1 2">
    <name type="scientific">Streptomyces coryli</name>
    <dbReference type="NCBI Taxonomy" id="1128680"/>
    <lineage>
        <taxon>Bacteria</taxon>
        <taxon>Bacillati</taxon>
        <taxon>Actinomycetota</taxon>
        <taxon>Actinomycetes</taxon>
        <taxon>Kitasatosporales</taxon>
        <taxon>Streptomycetaceae</taxon>
        <taxon>Streptomyces</taxon>
    </lineage>
</organism>
<gene>
    <name evidence="1" type="ORF">G5C51_27495</name>
</gene>
<reference evidence="1 2" key="1">
    <citation type="submission" date="2020-02" db="EMBL/GenBank/DDBJ databases">
        <title>Whole-genome analyses of novel actinobacteria.</title>
        <authorList>
            <person name="Sahin N."/>
        </authorList>
    </citation>
    <scope>NUCLEOTIDE SEQUENCE [LARGE SCALE GENOMIC DNA]</scope>
    <source>
        <strain evidence="1 2">A7024</strain>
    </source>
</reference>
<evidence type="ECO:0000313" key="2">
    <source>
        <dbReference type="Proteomes" id="UP000481583"/>
    </source>
</evidence>
<evidence type="ECO:0000313" key="1">
    <source>
        <dbReference type="EMBL" id="NGN67633.1"/>
    </source>
</evidence>
<comment type="caution">
    <text evidence="1">The sequence shown here is derived from an EMBL/GenBank/DDBJ whole genome shotgun (WGS) entry which is preliminary data.</text>
</comment>
<dbReference type="AlphaFoldDB" id="A0A6G4U6A6"/>
<dbReference type="RefSeq" id="WP_165240925.1">
    <property type="nucleotide sequence ID" value="NZ_JAAKZV010000153.1"/>
</dbReference>
<protein>
    <submittedName>
        <fullName evidence="1">Uncharacterized protein</fullName>
    </submittedName>
</protein>
<dbReference type="Proteomes" id="UP000481583">
    <property type="component" value="Unassembled WGS sequence"/>
</dbReference>